<organism evidence="7 8">
    <name type="scientific">Fluviispira sanaruensis</name>
    <dbReference type="NCBI Taxonomy" id="2493639"/>
    <lineage>
        <taxon>Bacteria</taxon>
        <taxon>Pseudomonadati</taxon>
        <taxon>Bdellovibrionota</taxon>
        <taxon>Oligoflexia</taxon>
        <taxon>Silvanigrellales</taxon>
        <taxon>Silvanigrellaceae</taxon>
        <taxon>Fluviispira</taxon>
    </lineage>
</organism>
<proteinExistence type="predicted"/>
<dbReference type="InterPro" id="IPR012338">
    <property type="entry name" value="Beta-lactam/transpept-like"/>
</dbReference>
<evidence type="ECO:0000259" key="6">
    <source>
        <dbReference type="Pfam" id="PF03717"/>
    </source>
</evidence>
<evidence type="ECO:0000256" key="2">
    <source>
        <dbReference type="ARBA" id="ARBA00022645"/>
    </source>
</evidence>
<dbReference type="InterPro" id="IPR036138">
    <property type="entry name" value="PBP_dimer_sf"/>
</dbReference>
<dbReference type="InterPro" id="IPR005311">
    <property type="entry name" value="PBP_dimer"/>
</dbReference>
<protein>
    <submittedName>
        <fullName evidence="7">PASTA domain-containing protein</fullName>
    </submittedName>
</protein>
<accession>A0A4V0P2M3</accession>
<evidence type="ECO:0000256" key="1">
    <source>
        <dbReference type="ARBA" id="ARBA00004370"/>
    </source>
</evidence>
<dbReference type="Gene3D" id="3.30.450.330">
    <property type="match status" value="1"/>
</dbReference>
<keyword evidence="4" id="KW-1133">Transmembrane helix</keyword>
<keyword evidence="4" id="KW-0812">Transmembrane</keyword>
<dbReference type="Pfam" id="PF03717">
    <property type="entry name" value="PBP_dimer"/>
    <property type="match status" value="1"/>
</dbReference>
<dbReference type="Proteomes" id="UP000291236">
    <property type="component" value="Chromosome"/>
</dbReference>
<dbReference type="OrthoDB" id="5287960at2"/>
<dbReference type="AlphaFoldDB" id="A0A4V0P2M3"/>
<dbReference type="SUPFAM" id="SSF56519">
    <property type="entry name" value="Penicillin binding protein dimerisation domain"/>
    <property type="match status" value="1"/>
</dbReference>
<dbReference type="SUPFAM" id="SSF56601">
    <property type="entry name" value="beta-lactamase/transpeptidase-like"/>
    <property type="match status" value="1"/>
</dbReference>
<dbReference type="PANTHER" id="PTHR30627:SF1">
    <property type="entry name" value="PEPTIDOGLYCAN D,D-TRANSPEPTIDASE FTSI"/>
    <property type="match status" value="1"/>
</dbReference>
<reference evidence="7 8" key="1">
    <citation type="submission" date="2018-12" db="EMBL/GenBank/DDBJ databases">
        <title>Rubrispira sanarue gen. nov., sp., nov., a member of the order Silvanigrellales, isolated from a brackish lake in Hamamatsu Japan.</title>
        <authorList>
            <person name="Maejima Y."/>
            <person name="Iino T."/>
            <person name="Muraguchi Y."/>
            <person name="Fukuda K."/>
            <person name="Nojiri H."/>
            <person name="Ohkuma M."/>
            <person name="Moriuchi R."/>
            <person name="Dohra H."/>
            <person name="Kimbara K."/>
            <person name="Shintani M."/>
        </authorList>
    </citation>
    <scope>NUCLEOTIDE SEQUENCE [LARGE SCALE GENOMIC DNA]</scope>
    <source>
        <strain evidence="7 8">RF1110005</strain>
    </source>
</reference>
<evidence type="ECO:0000313" key="8">
    <source>
        <dbReference type="Proteomes" id="UP000291236"/>
    </source>
</evidence>
<dbReference type="GO" id="GO:0071555">
    <property type="term" value="P:cell wall organization"/>
    <property type="evidence" value="ECO:0007669"/>
    <property type="project" value="TreeGrafter"/>
</dbReference>
<dbReference type="Gene3D" id="3.40.710.10">
    <property type="entry name" value="DD-peptidase/beta-lactamase superfamily"/>
    <property type="match status" value="1"/>
</dbReference>
<name>A0A4V0P2M3_FLUSA</name>
<gene>
    <name evidence="7" type="ORF">JCM31447_21740</name>
</gene>
<keyword evidence="2" id="KW-0378">Hydrolase</keyword>
<keyword evidence="2" id="KW-0121">Carboxypeptidase</keyword>
<keyword evidence="2" id="KW-0645">Protease</keyword>
<dbReference type="PANTHER" id="PTHR30627">
    <property type="entry name" value="PEPTIDOGLYCAN D,D-TRANSPEPTIDASE"/>
    <property type="match status" value="1"/>
</dbReference>
<evidence type="ECO:0000259" key="5">
    <source>
        <dbReference type="Pfam" id="PF00905"/>
    </source>
</evidence>
<feature type="domain" description="Penicillin-binding protein dimerisation" evidence="6">
    <location>
        <begin position="83"/>
        <end position="226"/>
    </location>
</feature>
<evidence type="ECO:0000313" key="7">
    <source>
        <dbReference type="EMBL" id="BBH53727.1"/>
    </source>
</evidence>
<dbReference type="RefSeq" id="WP_130610161.1">
    <property type="nucleotide sequence ID" value="NZ_AP019368.1"/>
</dbReference>
<dbReference type="KEGG" id="sbf:JCM31447_21740"/>
<dbReference type="GO" id="GO:0005886">
    <property type="term" value="C:plasma membrane"/>
    <property type="evidence" value="ECO:0007669"/>
    <property type="project" value="TreeGrafter"/>
</dbReference>
<dbReference type="InterPro" id="IPR050515">
    <property type="entry name" value="Beta-lactam/transpept"/>
</dbReference>
<keyword evidence="8" id="KW-1185">Reference proteome</keyword>
<evidence type="ECO:0000256" key="4">
    <source>
        <dbReference type="SAM" id="Phobius"/>
    </source>
</evidence>
<keyword evidence="3 4" id="KW-0472">Membrane</keyword>
<feature type="domain" description="Penicillin-binding protein transpeptidase" evidence="5">
    <location>
        <begin position="271"/>
        <end position="569"/>
    </location>
</feature>
<dbReference type="Gene3D" id="3.90.1310.10">
    <property type="entry name" value="Penicillin-binding protein 2a (Domain 2)"/>
    <property type="match status" value="1"/>
</dbReference>
<feature type="transmembrane region" description="Helical" evidence="4">
    <location>
        <begin position="34"/>
        <end position="54"/>
    </location>
</feature>
<sequence>MLNKSTFRKSLFQKVKDYFNPHKIHTVPNFLKRAYTMGIIFFVLLSLILIRYAWITILPTQLREKLVTTGTRQFETTVTYSQPRATITDRNGKVLGVSVPRPSLFILTKRMPDDNETLKKVSKQLNIPFKELLNYKSDKRNFIWLKRQMSQKEFNAIGSLKKWQNFIGVVDEPKRIYPEGETAAQLIGFVGADGNGLEGIEQVYNSRLKIKNTRVDVLRDARGRLVIVTPNDASKPTQNVPNLKLSIDLSIQQFTEQALKAGAINAKAKGGSAIVMDVTTGEVLAIASYPTYDLNNPPNNNPAARRFRPVMDAIELGSVAKPMWIAKALDLNLISKNTLFDVRGGRLAIPGGKIRDDHPMITLDTQGVLRYSSNIGMYKIAQRIGREKFYNSLMQVGFGRSPGTGFPGEWKGRIHKPESWSEMRFANMAFGQGFAISPLQLIHGLSIMVGGGVDRGVNLLATNSNLNKDFVGPPLEYVSKETSKMISKMMGNVTEESNAGRIPGVLVGGKTGTAQIWSTKTNSYSERTAVFEGIIPANNPKLAIVVVLDEVKVRPAYGAKLAGPVFTEIGRKTVHYLNSQGVFSVEPYDNAYADKKTALIAQ</sequence>
<dbReference type="InterPro" id="IPR001460">
    <property type="entry name" value="PCN-bd_Tpept"/>
</dbReference>
<dbReference type="EMBL" id="AP019368">
    <property type="protein sequence ID" value="BBH53727.1"/>
    <property type="molecule type" value="Genomic_DNA"/>
</dbReference>
<comment type="subcellular location">
    <subcellularLocation>
        <location evidence="1">Membrane</location>
    </subcellularLocation>
</comment>
<dbReference type="Pfam" id="PF00905">
    <property type="entry name" value="Transpeptidase"/>
    <property type="match status" value="1"/>
</dbReference>
<dbReference type="GO" id="GO:0008658">
    <property type="term" value="F:penicillin binding"/>
    <property type="evidence" value="ECO:0007669"/>
    <property type="project" value="InterPro"/>
</dbReference>
<evidence type="ECO:0000256" key="3">
    <source>
        <dbReference type="ARBA" id="ARBA00023136"/>
    </source>
</evidence>
<dbReference type="GO" id="GO:0004180">
    <property type="term" value="F:carboxypeptidase activity"/>
    <property type="evidence" value="ECO:0007669"/>
    <property type="project" value="UniProtKB-KW"/>
</dbReference>